<protein>
    <recommendedName>
        <fullName evidence="3">HTH tetR-type domain-containing protein</fullName>
    </recommendedName>
</protein>
<name>A0A223EKS7_9BACI</name>
<evidence type="ECO:0000256" key="1">
    <source>
        <dbReference type="ARBA" id="ARBA00023125"/>
    </source>
</evidence>
<dbReference type="RefSeq" id="WP_063232688.1">
    <property type="nucleotide sequence ID" value="NZ_BCVO01000003.1"/>
</dbReference>
<reference evidence="4 5" key="1">
    <citation type="submission" date="2016-10" db="EMBL/GenBank/DDBJ databases">
        <title>The whole genome sequencing and assembly of Bacillus simplex DSM 1321 strain.</title>
        <authorList>
            <person name="Park M.-K."/>
            <person name="Lee Y.-J."/>
            <person name="Yi H."/>
            <person name="Bahn Y.-S."/>
            <person name="Kim J.F."/>
            <person name="Lee D.-W."/>
        </authorList>
    </citation>
    <scope>NUCLEOTIDE SEQUENCE [LARGE SCALE GENOMIC DNA]</scope>
    <source>
        <strain evidence="4 5">DSM 1321</strain>
    </source>
</reference>
<dbReference type="GO" id="GO:0003700">
    <property type="term" value="F:DNA-binding transcription factor activity"/>
    <property type="evidence" value="ECO:0007669"/>
    <property type="project" value="TreeGrafter"/>
</dbReference>
<evidence type="ECO:0000259" key="3">
    <source>
        <dbReference type="PROSITE" id="PS50977"/>
    </source>
</evidence>
<evidence type="ECO:0000256" key="2">
    <source>
        <dbReference type="PROSITE-ProRule" id="PRU00335"/>
    </source>
</evidence>
<dbReference type="PANTHER" id="PTHR30055:SF199">
    <property type="entry name" value="HTH-TYPE TRANSCRIPTIONAL REGULATOR YTTP-RELATED"/>
    <property type="match status" value="1"/>
</dbReference>
<dbReference type="Pfam" id="PF00440">
    <property type="entry name" value="TetR_N"/>
    <property type="match status" value="1"/>
</dbReference>
<dbReference type="PROSITE" id="PS50977">
    <property type="entry name" value="HTH_TETR_2"/>
    <property type="match status" value="1"/>
</dbReference>
<sequence length="218" mass="25235">MNRQTPTKQAIVEAALHLFHLKGYHATSIRDIANKAKVNAANIAYYFKNKQGLLEFCFTSYLEEYILVLETNMTLLELKGPQHCLMNLVKDILAFQRENFLAARFIYGESSLDSNLNREIHSTYFTKEKSYFQYVLEQGIKSRSFQQVSVPMYMLQLKGLLTAPVLHTHYAMDVLHVFPQEAYYTNIYANEVGRFLQDTLFIAEDLQPLLAGRPKVYT</sequence>
<keyword evidence="1 2" id="KW-0238">DNA-binding</keyword>
<dbReference type="AlphaFoldDB" id="A0A223EKS7"/>
<dbReference type="OrthoDB" id="9789566at2"/>
<evidence type="ECO:0000313" key="4">
    <source>
        <dbReference type="EMBL" id="ASS95862.1"/>
    </source>
</evidence>
<dbReference type="NCBIfam" id="NF037937">
    <property type="entry name" value="septum_RefZ"/>
    <property type="match status" value="1"/>
</dbReference>
<dbReference type="PRINTS" id="PR00455">
    <property type="entry name" value="HTHTETR"/>
</dbReference>
<accession>A0A223EKS7</accession>
<dbReference type="InterPro" id="IPR009057">
    <property type="entry name" value="Homeodomain-like_sf"/>
</dbReference>
<evidence type="ECO:0000313" key="5">
    <source>
        <dbReference type="Proteomes" id="UP000214618"/>
    </source>
</evidence>
<dbReference type="Gene3D" id="1.10.357.10">
    <property type="entry name" value="Tetracycline Repressor, domain 2"/>
    <property type="match status" value="1"/>
</dbReference>
<gene>
    <name evidence="4" type="ORF">BS1321_19305</name>
</gene>
<dbReference type="Proteomes" id="UP000214618">
    <property type="component" value="Chromosome"/>
</dbReference>
<dbReference type="SUPFAM" id="SSF46689">
    <property type="entry name" value="Homeodomain-like"/>
    <property type="match status" value="1"/>
</dbReference>
<dbReference type="PANTHER" id="PTHR30055">
    <property type="entry name" value="HTH-TYPE TRANSCRIPTIONAL REGULATOR RUTR"/>
    <property type="match status" value="1"/>
</dbReference>
<dbReference type="InterPro" id="IPR001647">
    <property type="entry name" value="HTH_TetR"/>
</dbReference>
<dbReference type="EMBL" id="CP017704">
    <property type="protein sequence ID" value="ASS95862.1"/>
    <property type="molecule type" value="Genomic_DNA"/>
</dbReference>
<feature type="domain" description="HTH tetR-type" evidence="3">
    <location>
        <begin position="5"/>
        <end position="65"/>
    </location>
</feature>
<feature type="DNA-binding region" description="H-T-H motif" evidence="2">
    <location>
        <begin position="28"/>
        <end position="47"/>
    </location>
</feature>
<dbReference type="InterPro" id="IPR050109">
    <property type="entry name" value="HTH-type_TetR-like_transc_reg"/>
</dbReference>
<proteinExistence type="predicted"/>
<organism evidence="4 5">
    <name type="scientific">Peribacillus simplex NBRC 15720 = DSM 1321</name>
    <dbReference type="NCBI Taxonomy" id="1349754"/>
    <lineage>
        <taxon>Bacteria</taxon>
        <taxon>Bacillati</taxon>
        <taxon>Bacillota</taxon>
        <taxon>Bacilli</taxon>
        <taxon>Bacillales</taxon>
        <taxon>Bacillaceae</taxon>
        <taxon>Peribacillus</taxon>
    </lineage>
</organism>
<dbReference type="GO" id="GO:0000976">
    <property type="term" value="F:transcription cis-regulatory region binding"/>
    <property type="evidence" value="ECO:0007669"/>
    <property type="project" value="TreeGrafter"/>
</dbReference>
<dbReference type="GeneID" id="56474917"/>